<evidence type="ECO:0000313" key="3">
    <source>
        <dbReference type="EMBL" id="MFD1548987.1"/>
    </source>
</evidence>
<dbReference type="InterPro" id="IPR051534">
    <property type="entry name" value="CBASS_pafABC_assoc_protein"/>
</dbReference>
<dbReference type="InterPro" id="IPR026881">
    <property type="entry name" value="WYL_dom"/>
</dbReference>
<dbReference type="EMBL" id="JBHTOM010000005">
    <property type="protein sequence ID" value="MFD1548987.1"/>
    <property type="molecule type" value="Genomic_DNA"/>
</dbReference>
<dbReference type="Proteomes" id="UP001597195">
    <property type="component" value="Unassembled WGS sequence"/>
</dbReference>
<evidence type="ECO:0000259" key="1">
    <source>
        <dbReference type="Pfam" id="PF13280"/>
    </source>
</evidence>
<organism evidence="3 4">
    <name type="scientific">Levilactobacillus fuyuanensis</name>
    <dbReference type="NCBI Taxonomy" id="2486022"/>
    <lineage>
        <taxon>Bacteria</taxon>
        <taxon>Bacillati</taxon>
        <taxon>Bacillota</taxon>
        <taxon>Bacilli</taxon>
        <taxon>Lactobacillales</taxon>
        <taxon>Lactobacillaceae</taxon>
        <taxon>Levilactobacillus</taxon>
    </lineage>
</organism>
<protein>
    <submittedName>
        <fullName evidence="3">Helix-turn-helix transcriptional regulator</fullName>
    </submittedName>
</protein>
<dbReference type="InterPro" id="IPR057727">
    <property type="entry name" value="WCX_dom"/>
</dbReference>
<dbReference type="PANTHER" id="PTHR34580:SF1">
    <property type="entry name" value="PROTEIN PAFC"/>
    <property type="match status" value="1"/>
</dbReference>
<sequence>MEDQEMTAMARNMDFMIRMLKGEKLTTQEMTAETGRSSQTVKRDMRAIGSMVEELPDCEFHQEIVGIENKRFWITINTMSFEEVLALLKILIGTRSLNQAEMTQVKDHLLNLLSEKKQNLAKKLITTTVTAYTPVNAGQDLLPRLAEFAGYIQNRTPIKFTYSSSTQGTNKDAGLPMGLTFADFYYYVVMYSEKNDTTHFYRLDRFGDDVVPDVDQNSNVPRAKKLDEGESLNKTYLLSGGTVVNYEFKYWNFPQTALDRLPKSTCTPNKDGSVTIKGEAFSQGLVLWILSQGSNIQVIRPKSLVDEVQEEIKKMAALY</sequence>
<evidence type="ECO:0000313" key="4">
    <source>
        <dbReference type="Proteomes" id="UP001597195"/>
    </source>
</evidence>
<feature type="domain" description="WCX" evidence="2">
    <location>
        <begin position="262"/>
        <end position="316"/>
    </location>
</feature>
<dbReference type="Pfam" id="PF13280">
    <property type="entry name" value="WYL"/>
    <property type="match status" value="1"/>
</dbReference>
<feature type="domain" description="WYL" evidence="1">
    <location>
        <begin position="145"/>
        <end position="207"/>
    </location>
</feature>
<evidence type="ECO:0000259" key="2">
    <source>
        <dbReference type="Pfam" id="PF25583"/>
    </source>
</evidence>
<reference evidence="4" key="1">
    <citation type="journal article" date="2019" name="Int. J. Syst. Evol. Microbiol.">
        <title>The Global Catalogue of Microorganisms (GCM) 10K type strain sequencing project: providing services to taxonomists for standard genome sequencing and annotation.</title>
        <authorList>
            <consortium name="The Broad Institute Genomics Platform"/>
            <consortium name="The Broad Institute Genome Sequencing Center for Infectious Disease"/>
            <person name="Wu L."/>
            <person name="Ma J."/>
        </authorList>
    </citation>
    <scope>NUCLEOTIDE SEQUENCE [LARGE SCALE GENOMIC DNA]</scope>
    <source>
        <strain evidence="4">CCM 8906</strain>
    </source>
</reference>
<keyword evidence="4" id="KW-1185">Reference proteome</keyword>
<dbReference type="Pfam" id="PF25583">
    <property type="entry name" value="WCX"/>
    <property type="match status" value="1"/>
</dbReference>
<gene>
    <name evidence="3" type="ORF">ACFQ5T_04720</name>
</gene>
<accession>A0ABW4H2J6</accession>
<dbReference type="PANTHER" id="PTHR34580">
    <property type="match status" value="1"/>
</dbReference>
<name>A0ABW4H2J6_9LACO</name>
<comment type="caution">
    <text evidence="3">The sequence shown here is derived from an EMBL/GenBank/DDBJ whole genome shotgun (WGS) entry which is preliminary data.</text>
</comment>
<proteinExistence type="predicted"/>